<dbReference type="AlphaFoldDB" id="A0A0F9GV55"/>
<organism evidence="1">
    <name type="scientific">marine sediment metagenome</name>
    <dbReference type="NCBI Taxonomy" id="412755"/>
    <lineage>
        <taxon>unclassified sequences</taxon>
        <taxon>metagenomes</taxon>
        <taxon>ecological metagenomes</taxon>
    </lineage>
</organism>
<reference evidence="1" key="1">
    <citation type="journal article" date="2015" name="Nature">
        <title>Complex archaea that bridge the gap between prokaryotes and eukaryotes.</title>
        <authorList>
            <person name="Spang A."/>
            <person name="Saw J.H."/>
            <person name="Jorgensen S.L."/>
            <person name="Zaremba-Niedzwiedzka K."/>
            <person name="Martijn J."/>
            <person name="Lind A.E."/>
            <person name="van Eijk R."/>
            <person name="Schleper C."/>
            <person name="Guy L."/>
            <person name="Ettema T.J."/>
        </authorList>
    </citation>
    <scope>NUCLEOTIDE SEQUENCE</scope>
</reference>
<gene>
    <name evidence="1" type="ORF">LCGC14_1863510</name>
</gene>
<dbReference type="EMBL" id="LAZR01018894">
    <property type="protein sequence ID" value="KKL94556.1"/>
    <property type="molecule type" value="Genomic_DNA"/>
</dbReference>
<proteinExistence type="predicted"/>
<evidence type="ECO:0000313" key="1">
    <source>
        <dbReference type="EMBL" id="KKL94556.1"/>
    </source>
</evidence>
<accession>A0A0F9GV55</accession>
<sequence length="67" mass="7512">MGKHLPLRASGASHTTDWYPGRVSKDYKDNYEEVIWEDLKNGSLTDATMEDCHPGHCGVGCHYCTKV</sequence>
<protein>
    <submittedName>
        <fullName evidence="1">Uncharacterized protein</fullName>
    </submittedName>
</protein>
<comment type="caution">
    <text evidence="1">The sequence shown here is derived from an EMBL/GenBank/DDBJ whole genome shotgun (WGS) entry which is preliminary data.</text>
</comment>
<name>A0A0F9GV55_9ZZZZ</name>